<reference evidence="3" key="2">
    <citation type="submission" date="2020-05" db="UniProtKB">
        <authorList>
            <consortium name="EnsemblMetazoa"/>
        </authorList>
    </citation>
    <scope>IDENTIFICATION</scope>
    <source>
        <strain evidence="3">IAEA</strain>
    </source>
</reference>
<reference evidence="4" key="1">
    <citation type="submission" date="2015-01" db="EMBL/GenBank/DDBJ databases">
        <authorList>
            <person name="Aksoy S."/>
            <person name="Warren W."/>
            <person name="Wilson R.K."/>
        </authorList>
    </citation>
    <scope>NUCLEOTIDE SEQUENCE [LARGE SCALE GENOMIC DNA]</scope>
    <source>
        <strain evidence="4">IAEA</strain>
    </source>
</reference>
<evidence type="ECO:0000313" key="4">
    <source>
        <dbReference type="Proteomes" id="UP000092460"/>
    </source>
</evidence>
<dbReference type="EnsemblMetazoa" id="GPPI015295-RA">
    <property type="protein sequence ID" value="GPPI015295-PA"/>
    <property type="gene ID" value="GPPI015295"/>
</dbReference>
<organism evidence="3 4">
    <name type="scientific">Glossina palpalis gambiensis</name>
    <dbReference type="NCBI Taxonomy" id="67801"/>
    <lineage>
        <taxon>Eukaryota</taxon>
        <taxon>Metazoa</taxon>
        <taxon>Ecdysozoa</taxon>
        <taxon>Arthropoda</taxon>
        <taxon>Hexapoda</taxon>
        <taxon>Insecta</taxon>
        <taxon>Pterygota</taxon>
        <taxon>Neoptera</taxon>
        <taxon>Endopterygota</taxon>
        <taxon>Diptera</taxon>
        <taxon>Brachycera</taxon>
        <taxon>Muscomorpha</taxon>
        <taxon>Hippoboscoidea</taxon>
        <taxon>Glossinidae</taxon>
        <taxon>Glossina</taxon>
    </lineage>
</organism>
<feature type="signal peptide" evidence="2">
    <location>
        <begin position="1"/>
        <end position="24"/>
    </location>
</feature>
<feature type="region of interest" description="Disordered" evidence="1">
    <location>
        <begin position="966"/>
        <end position="993"/>
    </location>
</feature>
<feature type="region of interest" description="Disordered" evidence="1">
    <location>
        <begin position="1067"/>
        <end position="1088"/>
    </location>
</feature>
<proteinExistence type="predicted"/>
<evidence type="ECO:0000256" key="1">
    <source>
        <dbReference type="SAM" id="MobiDB-lite"/>
    </source>
</evidence>
<feature type="compositionally biased region" description="Low complexity" evidence="1">
    <location>
        <begin position="1074"/>
        <end position="1088"/>
    </location>
</feature>
<name>A0A1B0B122_9MUSC</name>
<keyword evidence="4" id="KW-1185">Reference proteome</keyword>
<feature type="compositionally biased region" description="Basic and acidic residues" evidence="1">
    <location>
        <begin position="966"/>
        <end position="975"/>
    </location>
</feature>
<feature type="region of interest" description="Disordered" evidence="1">
    <location>
        <begin position="706"/>
        <end position="738"/>
    </location>
</feature>
<evidence type="ECO:0000313" key="3">
    <source>
        <dbReference type="EnsemblMetazoa" id="GPPI015295-PA"/>
    </source>
</evidence>
<feature type="compositionally biased region" description="Basic and acidic residues" evidence="1">
    <location>
        <begin position="355"/>
        <end position="373"/>
    </location>
</feature>
<protein>
    <submittedName>
        <fullName evidence="3">Uncharacterized protein</fullName>
    </submittedName>
</protein>
<keyword evidence="2" id="KW-0732">Signal</keyword>
<evidence type="ECO:0000256" key="2">
    <source>
        <dbReference type="SAM" id="SignalP"/>
    </source>
</evidence>
<feature type="region of interest" description="Disordered" evidence="1">
    <location>
        <begin position="32"/>
        <end position="92"/>
    </location>
</feature>
<dbReference type="VEuPathDB" id="VectorBase:GPPI015295"/>
<feature type="chain" id="PRO_5008404350" evidence="2">
    <location>
        <begin position="25"/>
        <end position="1290"/>
    </location>
</feature>
<feature type="compositionally biased region" description="Polar residues" evidence="1">
    <location>
        <begin position="77"/>
        <end position="92"/>
    </location>
</feature>
<feature type="compositionally biased region" description="Basic residues" evidence="1">
    <location>
        <begin position="152"/>
        <end position="163"/>
    </location>
</feature>
<dbReference type="Proteomes" id="UP000092460">
    <property type="component" value="Unassembled WGS sequence"/>
</dbReference>
<feature type="region of interest" description="Disordered" evidence="1">
    <location>
        <begin position="353"/>
        <end position="373"/>
    </location>
</feature>
<accession>A0A1B0B122</accession>
<dbReference type="EMBL" id="JXJN01006958">
    <property type="status" value="NOT_ANNOTATED_CDS"/>
    <property type="molecule type" value="Genomic_DNA"/>
</dbReference>
<feature type="region of interest" description="Disordered" evidence="1">
    <location>
        <begin position="111"/>
        <end position="163"/>
    </location>
</feature>
<feature type="compositionally biased region" description="Low complexity" evidence="1">
    <location>
        <begin position="41"/>
        <end position="51"/>
    </location>
</feature>
<feature type="compositionally biased region" description="Polar residues" evidence="1">
    <location>
        <begin position="115"/>
        <end position="133"/>
    </location>
</feature>
<feature type="compositionally biased region" description="Low complexity" evidence="1">
    <location>
        <begin position="65"/>
        <end position="76"/>
    </location>
</feature>
<sequence>MKSLTFNLFAISIPLLLVANSSYSTSLLATPSATVHKRTTPSHTTTTAAPSLKAPKLQVRRHTIPSSSAASTSSPTLVTASRQRQRANTSTTMRKPILAEATTLASTRLVRRADTTTQANAKTRNLRQNRSFQSAISSASTSNTNDGFMSASRKHKTNERRHQLRQQPLAITDDSIITNSTVVNPSNSHRQTKNTFLPAIYKASDMTTTKPMKIEHNQQIQKTPRMIQRLVAGHIQNSQGRSSYEISAITTNSTTSKTTTATTESKPSAATFRRRPMVNVYTHKQQQQQQQPKAAVNLGTTATIITTTTKKPVISQSTIKHSAYDDRDYDEALLNDSEDFDNWDHGILRLSAGSGKEHAGKSKKSKEDSKKTLADQVRDGKYGLIEKELFRKPPKRPGVLSYLPNKEVPHDNERNFGGLNEEDIWLAEDHLLVIKGGSLNEDNPEEPWPPIDDYVAPGRQIKIAANPKIPPPFPVQLEENGPVQLIGNNKLTVVYPIANESLSIYSVGKETYNKVSESDSDDEKNFIARPGTFEDAKENEPSYNYPTTSPPWLYHNQTFVNPSLNRPRPVSFPYLGPFLFGRNGSLDNINNTEDFDEDDPSLYYPPAYSFVYKSNYTNPVLPGPLVPGIVVPPPPNHFSRLDKATKERKTYTTTSSPPTYRYRVHGVTSLSTTSTTSTTTTTAPEPSQVPFRHAITKISEYTPKTINIVSPRPKPNIYNSLSSSRLPSTPPSTPSPQLVEPVPVPVAVPIPIYPVNYEPTSRPIVTFVPTTPETNDVDTVSKGNPIYYEYFEAKRQPTVSNVIEDFISTTSKPSSFRNPVKLYATQKRPYKQLNHHRNYQQTVTSNRPYDHLEENVVVITPKPDVRYNVRPFYRVRPLTNFEQEVDTLRDALRFYQSQELRDNSIPRTPKAKAVFDYNFDGSKSGQINGRNKFQPPSAFDDEPFKPMVTYSPQSNDDNAFQALRAEKTDSQRNIESKYPSTTLLPGPPQSRTKKLRLRAKYLQQPAAANYQQHTNVEYGNELRQPIWVAVNKQELHEYTDHDFQAPNERQPDALQVPVPFLNTRTRDFPGYYYNSNSQQQQQQQSVRQNNRFYEEPFHQIPNRKFVGFRGQQPIAQTHGPVWSLENDTYVNYASNRPPVNPDAEFINPYQGNLPYQGQRLPSIPAPAFSHQSQYFTSQQQHRLPPRHYQLQSAPPSALLPQQQPQQVPLHRDILVNYRQPLPPINPDSEYISHPQVMLATLYVKLIVKFIFINRLRSILSNCTALSNVSPFEMSVSDFKIIVIIVNRFES</sequence>
<feature type="compositionally biased region" description="Low complexity" evidence="1">
    <location>
        <begin position="134"/>
        <end position="145"/>
    </location>
</feature>